<feature type="region of interest" description="Disordered" evidence="2">
    <location>
        <begin position="219"/>
        <end position="255"/>
    </location>
</feature>
<feature type="compositionally biased region" description="Pro residues" evidence="2">
    <location>
        <begin position="731"/>
        <end position="751"/>
    </location>
</feature>
<feature type="compositionally biased region" description="Basic and acidic residues" evidence="2">
    <location>
        <begin position="113"/>
        <end position="124"/>
    </location>
</feature>
<dbReference type="CDD" id="cd09272">
    <property type="entry name" value="RNase_HI_RT_Ty1"/>
    <property type="match status" value="1"/>
</dbReference>
<evidence type="ECO:0000259" key="3">
    <source>
        <dbReference type="Pfam" id="PF07727"/>
    </source>
</evidence>
<evidence type="ECO:0000313" key="4">
    <source>
        <dbReference type="EMBL" id="GEY77524.1"/>
    </source>
</evidence>
<dbReference type="SUPFAM" id="SSF56672">
    <property type="entry name" value="DNA/RNA polymerases"/>
    <property type="match status" value="1"/>
</dbReference>
<dbReference type="EMBL" id="BKCJ010208528">
    <property type="protein sequence ID" value="GEY77524.1"/>
    <property type="molecule type" value="Genomic_DNA"/>
</dbReference>
<organism evidence="4">
    <name type="scientific">Tanacetum cinerariifolium</name>
    <name type="common">Dalmatian daisy</name>
    <name type="synonym">Chrysanthemum cinerariifolium</name>
    <dbReference type="NCBI Taxonomy" id="118510"/>
    <lineage>
        <taxon>Eukaryota</taxon>
        <taxon>Viridiplantae</taxon>
        <taxon>Streptophyta</taxon>
        <taxon>Embryophyta</taxon>
        <taxon>Tracheophyta</taxon>
        <taxon>Spermatophyta</taxon>
        <taxon>Magnoliopsida</taxon>
        <taxon>eudicotyledons</taxon>
        <taxon>Gunneridae</taxon>
        <taxon>Pentapetalae</taxon>
        <taxon>asterids</taxon>
        <taxon>campanulids</taxon>
        <taxon>Asterales</taxon>
        <taxon>Asteraceae</taxon>
        <taxon>Asteroideae</taxon>
        <taxon>Anthemideae</taxon>
        <taxon>Anthemidinae</taxon>
        <taxon>Tanacetum</taxon>
    </lineage>
</organism>
<sequence>GSSPSSQNIQNIAFVSSNNTGCTNESVNDAPSISAASSKATVTTLLNQIDPDDLEEIDLKWQMAMLTMRTRRFLKRTGRNLGANGIDTIGFDMFKVKCYNCHRRGHFARKYRSPRDSRNKDTPRRTVPVEADEEPTNYALKAYASLGSSSSSGSDNKGNPQQALKDKGVIDSGCSRHMTRNISFLLDFKKINRGYVAFRGNPKGDDDVADAAFDVKENENDVHVSANGSDKTDNKKHDKKAKTYDKGKSPVDSPTGVRDLRAEFEEFSFNNTNRVEEPKKVHQALKDLSWIEAMQEELLQFKLQKVWALVDLPKGKRAIGFMVYQMDVKTAFIYETIEKEVYVDDIIFRSTNKELCKAFEKLMKDKFQMSSMRELTFFLGLQVKQKDDGIFVSQDKYVAEILRKFGFTDVKSASTPIETEKPLLKDPDGEDVVVHIYRSIIGSLMYLTSSRPDIMFAVYACARFQVTPKVSHLHAVKRIFSYLKGKPHLGLWYPRDSPFNLVAYSDSDYAGASLDRKFTTGGCHFLGYKLISWQCKKQSVATSSTEAEYVAVASCCAQVLWIQNHFITAVSYKLMLFGLKKFATINLTLLGHKLMLSRVVVLEAIIKRDLHLDDADGVECLTNEEIFEELARMGYEKPPPKLTFYKAMDRNVDSPSKFLIYPCFLQVVLNNQVDDMSTHNTRYTSSALTQKVFVNMRRIRKGFSGVKTPLFAFMLVQPQPHAEEEVEMPIAPSPPALQDPTPTPHATPPQDQPSIPHALPPQDQPTTPYESSIPLLTTLMETCASLSQKVAELEQDKHSQALEILQLKKRVKKLEKKKKLKSSGFKWPRKGRLNQEEVNVASKGVSAVGTPELVSAAEPIVFNDEDYDDKEDWIAIAEQVQERHLDNISKYQNLKKKHVSIAQARKNMIIYLKNMTGYKMEYFRGITYDKVRLIFEREYKKVQTLFKPDKDVEEPKKKRVADETPLQESFKKFIADKVSGSESTQEIPSNDPKEMTEEDV</sequence>
<reference evidence="4" key="1">
    <citation type="journal article" date="2019" name="Sci. Rep.">
        <title>Draft genome of Tanacetum cinerariifolium, the natural source of mosquito coil.</title>
        <authorList>
            <person name="Yamashiro T."/>
            <person name="Shiraishi A."/>
            <person name="Satake H."/>
            <person name="Nakayama K."/>
        </authorList>
    </citation>
    <scope>NUCLEOTIDE SEQUENCE</scope>
</reference>
<feature type="region of interest" description="Disordered" evidence="2">
    <location>
        <begin position="723"/>
        <end position="770"/>
    </location>
</feature>
<evidence type="ECO:0000256" key="1">
    <source>
        <dbReference type="SAM" id="Coils"/>
    </source>
</evidence>
<feature type="coiled-coil region" evidence="1">
    <location>
        <begin position="776"/>
        <end position="817"/>
    </location>
</feature>
<comment type="caution">
    <text evidence="4">The sequence shown here is derived from an EMBL/GenBank/DDBJ whole genome shotgun (WGS) entry which is preliminary data.</text>
</comment>
<gene>
    <name evidence="4" type="ORF">Tci_449498</name>
</gene>
<protein>
    <recommendedName>
        <fullName evidence="3">Reverse transcriptase Ty1/copia-type domain-containing protein</fullName>
    </recommendedName>
</protein>
<dbReference type="PANTHER" id="PTHR11439">
    <property type="entry name" value="GAG-POL-RELATED RETROTRANSPOSON"/>
    <property type="match status" value="1"/>
</dbReference>
<dbReference type="AlphaFoldDB" id="A0A699HWS8"/>
<feature type="region of interest" description="Disordered" evidence="2">
    <location>
        <begin position="146"/>
        <end position="169"/>
    </location>
</feature>
<feature type="region of interest" description="Disordered" evidence="2">
    <location>
        <begin position="975"/>
        <end position="1000"/>
    </location>
</feature>
<feature type="region of interest" description="Disordered" evidence="2">
    <location>
        <begin position="110"/>
        <end position="134"/>
    </location>
</feature>
<dbReference type="PANTHER" id="PTHR11439:SF495">
    <property type="entry name" value="REVERSE TRANSCRIPTASE, RNA-DEPENDENT DNA POLYMERASE-RELATED"/>
    <property type="match status" value="1"/>
</dbReference>
<feature type="non-terminal residue" evidence="4">
    <location>
        <position position="1"/>
    </location>
</feature>
<evidence type="ECO:0000256" key="2">
    <source>
        <dbReference type="SAM" id="MobiDB-lite"/>
    </source>
</evidence>
<dbReference type="InterPro" id="IPR013103">
    <property type="entry name" value="RVT_2"/>
</dbReference>
<dbReference type="InterPro" id="IPR043502">
    <property type="entry name" value="DNA/RNA_pol_sf"/>
</dbReference>
<feature type="compositionally biased region" description="Basic and acidic residues" evidence="2">
    <location>
        <begin position="230"/>
        <end position="249"/>
    </location>
</feature>
<name>A0A699HWS8_TANCI</name>
<keyword evidence="1" id="KW-0175">Coiled coil</keyword>
<feature type="domain" description="Reverse transcriptase Ty1/copia-type" evidence="3">
    <location>
        <begin position="341"/>
        <end position="418"/>
    </location>
</feature>
<proteinExistence type="predicted"/>
<dbReference type="Pfam" id="PF07727">
    <property type="entry name" value="RVT_2"/>
    <property type="match status" value="1"/>
</dbReference>
<feature type="compositionally biased region" description="Basic and acidic residues" evidence="2">
    <location>
        <begin position="991"/>
        <end position="1000"/>
    </location>
</feature>
<accession>A0A699HWS8</accession>